<accession>A0A067KXQ4</accession>
<evidence type="ECO:0000259" key="2">
    <source>
        <dbReference type="Pfam" id="PF26130"/>
    </source>
</evidence>
<dbReference type="InterPro" id="IPR058594">
    <property type="entry name" value="PB1-like_dom_pln"/>
</dbReference>
<gene>
    <name evidence="3" type="ORF">JCGZ_03797</name>
</gene>
<protein>
    <recommendedName>
        <fullName evidence="2">PB1-like domain-containing protein</fullName>
    </recommendedName>
</protein>
<evidence type="ECO:0000313" key="4">
    <source>
        <dbReference type="Proteomes" id="UP000027138"/>
    </source>
</evidence>
<reference evidence="3 4" key="1">
    <citation type="journal article" date="2014" name="PLoS ONE">
        <title>Global Analysis of Gene Expression Profiles in Physic Nut (Jatropha curcas L.) Seedlings Exposed to Salt Stress.</title>
        <authorList>
            <person name="Zhang L."/>
            <person name="Zhang C."/>
            <person name="Wu P."/>
            <person name="Chen Y."/>
            <person name="Li M."/>
            <person name="Jiang H."/>
            <person name="Wu G."/>
        </authorList>
    </citation>
    <scope>NUCLEOTIDE SEQUENCE [LARGE SCALE GENOMIC DNA]</scope>
    <source>
        <strain evidence="4">cv. GZQX0401</strain>
        <tissue evidence="3">Young leaves</tissue>
    </source>
</reference>
<dbReference type="AlphaFoldDB" id="A0A067KXQ4"/>
<evidence type="ECO:0000256" key="1">
    <source>
        <dbReference type="SAM" id="MobiDB-lite"/>
    </source>
</evidence>
<name>A0A067KXQ4_JATCU</name>
<evidence type="ECO:0000313" key="3">
    <source>
        <dbReference type="EMBL" id="KDP41001.1"/>
    </source>
</evidence>
<proteinExistence type="predicted"/>
<dbReference type="OrthoDB" id="1435385at2759"/>
<dbReference type="EMBL" id="KK914326">
    <property type="protein sequence ID" value="KDP41001.1"/>
    <property type="molecule type" value="Genomic_DNA"/>
</dbReference>
<dbReference type="Pfam" id="PF26130">
    <property type="entry name" value="PB1-like"/>
    <property type="match status" value="1"/>
</dbReference>
<organism evidence="3 4">
    <name type="scientific">Jatropha curcas</name>
    <name type="common">Barbados nut</name>
    <dbReference type="NCBI Taxonomy" id="180498"/>
    <lineage>
        <taxon>Eukaryota</taxon>
        <taxon>Viridiplantae</taxon>
        <taxon>Streptophyta</taxon>
        <taxon>Embryophyta</taxon>
        <taxon>Tracheophyta</taxon>
        <taxon>Spermatophyta</taxon>
        <taxon>Magnoliopsida</taxon>
        <taxon>eudicotyledons</taxon>
        <taxon>Gunneridae</taxon>
        <taxon>Pentapetalae</taxon>
        <taxon>rosids</taxon>
        <taxon>fabids</taxon>
        <taxon>Malpighiales</taxon>
        <taxon>Euphorbiaceae</taxon>
        <taxon>Crotonoideae</taxon>
        <taxon>Jatropheae</taxon>
        <taxon>Jatropha</taxon>
    </lineage>
</organism>
<dbReference type="Proteomes" id="UP000027138">
    <property type="component" value="Unassembled WGS sequence"/>
</dbReference>
<sequence length="291" mass="32455">MVEKIIHLRWFYGGHFEIEPRMRYLGGTVTVEENVDSYRISHADLLGRAKDLGYKHIGQLYCKGLIVGETKVFSLLNHNIDVIIHLEFVKNGGTMELFIEHVVDLPDVIEVNDALLMNVSWDGNPLREGPNVENENPLGEGANEEREYVCAEGANVQMGNKEGADCERANVQVGNTEGQDCERGHMQFPSVGSGSKPSVDEGGIKGSERERVKHYARRARAKPEEEVQHVPLGKARPDFGFTGENSLNNRLKGVIGEESFTLILLILIIEKSVMTNMVLCNTPSRSTRKPE</sequence>
<keyword evidence="4" id="KW-1185">Reference proteome</keyword>
<feature type="domain" description="PB1-like" evidence="2">
    <location>
        <begin position="6"/>
        <end position="101"/>
    </location>
</feature>
<feature type="region of interest" description="Disordered" evidence="1">
    <location>
        <begin position="187"/>
        <end position="206"/>
    </location>
</feature>